<gene>
    <name evidence="2" type="ORF">NDU88_000185</name>
</gene>
<dbReference type="EMBL" id="JANPWB010000012">
    <property type="protein sequence ID" value="KAJ1111913.1"/>
    <property type="molecule type" value="Genomic_DNA"/>
</dbReference>
<sequence>MEPTAQVALTNVLGVYEQTQDRMGHVITTMRENQRLQAVHHQEVMQHLQSLNANMASLVGVLCDMANTMWDNRAHQRPTSTHQYTQQPSTPSAASGQEDLPQDPQATSTPPTAEGEPPRKRYLRSRQTPRPRPLQEMSPSRMSPLWSTESPCSLWTAIAPLPMASWTLDLCHKQTGPLL</sequence>
<feature type="compositionally biased region" description="Polar residues" evidence="1">
    <location>
        <begin position="137"/>
        <end position="146"/>
    </location>
</feature>
<name>A0AAV7NFC0_PLEWA</name>
<feature type="region of interest" description="Disordered" evidence="1">
    <location>
        <begin position="77"/>
        <end position="146"/>
    </location>
</feature>
<evidence type="ECO:0000256" key="1">
    <source>
        <dbReference type="SAM" id="MobiDB-lite"/>
    </source>
</evidence>
<keyword evidence="3" id="KW-1185">Reference proteome</keyword>
<feature type="compositionally biased region" description="Basic residues" evidence="1">
    <location>
        <begin position="120"/>
        <end position="129"/>
    </location>
</feature>
<comment type="caution">
    <text evidence="2">The sequence shown here is derived from an EMBL/GenBank/DDBJ whole genome shotgun (WGS) entry which is preliminary data.</text>
</comment>
<organism evidence="2 3">
    <name type="scientific">Pleurodeles waltl</name>
    <name type="common">Iberian ribbed newt</name>
    <dbReference type="NCBI Taxonomy" id="8319"/>
    <lineage>
        <taxon>Eukaryota</taxon>
        <taxon>Metazoa</taxon>
        <taxon>Chordata</taxon>
        <taxon>Craniata</taxon>
        <taxon>Vertebrata</taxon>
        <taxon>Euteleostomi</taxon>
        <taxon>Amphibia</taxon>
        <taxon>Batrachia</taxon>
        <taxon>Caudata</taxon>
        <taxon>Salamandroidea</taxon>
        <taxon>Salamandridae</taxon>
        <taxon>Pleurodelinae</taxon>
        <taxon>Pleurodeles</taxon>
    </lineage>
</organism>
<reference evidence="2" key="1">
    <citation type="journal article" date="2022" name="bioRxiv">
        <title>Sequencing and chromosome-scale assembly of the giantPleurodeles waltlgenome.</title>
        <authorList>
            <person name="Brown T."/>
            <person name="Elewa A."/>
            <person name="Iarovenko S."/>
            <person name="Subramanian E."/>
            <person name="Araus A.J."/>
            <person name="Petzold A."/>
            <person name="Susuki M."/>
            <person name="Suzuki K.-i.T."/>
            <person name="Hayashi T."/>
            <person name="Toyoda A."/>
            <person name="Oliveira C."/>
            <person name="Osipova E."/>
            <person name="Leigh N.D."/>
            <person name="Simon A."/>
            <person name="Yun M.H."/>
        </authorList>
    </citation>
    <scope>NUCLEOTIDE SEQUENCE</scope>
    <source>
        <strain evidence="2">20211129_DDA</strain>
        <tissue evidence="2">Liver</tissue>
    </source>
</reference>
<dbReference type="AlphaFoldDB" id="A0AAV7NFC0"/>
<evidence type="ECO:0000313" key="3">
    <source>
        <dbReference type="Proteomes" id="UP001066276"/>
    </source>
</evidence>
<dbReference type="Proteomes" id="UP001066276">
    <property type="component" value="Chromosome 8"/>
</dbReference>
<accession>A0AAV7NFC0</accession>
<evidence type="ECO:0000313" key="2">
    <source>
        <dbReference type="EMBL" id="KAJ1111913.1"/>
    </source>
</evidence>
<proteinExistence type="predicted"/>
<protein>
    <submittedName>
        <fullName evidence="2">Uncharacterized protein</fullName>
    </submittedName>
</protein>
<feature type="compositionally biased region" description="Polar residues" evidence="1">
    <location>
        <begin position="77"/>
        <end position="95"/>
    </location>
</feature>